<dbReference type="EMBL" id="JAOAOG010000276">
    <property type="protein sequence ID" value="KAJ6233523.1"/>
    <property type="molecule type" value="Genomic_DNA"/>
</dbReference>
<evidence type="ECO:0000256" key="2">
    <source>
        <dbReference type="ARBA" id="ARBA00022980"/>
    </source>
</evidence>
<comment type="caution">
    <text evidence="4">The sequence shown here is derived from an EMBL/GenBank/DDBJ whole genome shotgun (WGS) entry which is preliminary data.</text>
</comment>
<dbReference type="NCBIfam" id="TIGR00280">
    <property type="entry name" value="eL43_euk_arch"/>
    <property type="match status" value="1"/>
</dbReference>
<evidence type="ECO:0000313" key="4">
    <source>
        <dbReference type="EMBL" id="KAJ6233523.1"/>
    </source>
</evidence>
<evidence type="ECO:0000256" key="3">
    <source>
        <dbReference type="ARBA" id="ARBA00023274"/>
    </source>
</evidence>
<accession>A0ABQ8XP73</accession>
<dbReference type="InterPro" id="IPR011332">
    <property type="entry name" value="Ribosomal_zn-bd"/>
</dbReference>
<dbReference type="InterPro" id="IPR011331">
    <property type="entry name" value="Ribosomal_eL37/eL43"/>
</dbReference>
<comment type="similarity">
    <text evidence="1">Belongs to the eukaryotic ribosomal protein eL43 family.</text>
</comment>
<dbReference type="Proteomes" id="UP001150062">
    <property type="component" value="Unassembled WGS sequence"/>
</dbReference>
<keyword evidence="2 4" id="KW-0689">Ribosomal protein</keyword>
<keyword evidence="3" id="KW-0687">Ribonucleoprotein</keyword>
<dbReference type="PANTHER" id="PTHR48129:SF1">
    <property type="entry name" value="LARGE RIBOSOMAL SUBUNIT PROTEIN EL43"/>
    <property type="match status" value="1"/>
</dbReference>
<protein>
    <submittedName>
        <fullName evidence="4">60S ribosomal protein L37A</fullName>
    </submittedName>
</protein>
<dbReference type="InterPro" id="IPR038389">
    <property type="entry name" value="PSMG2_sf"/>
</dbReference>
<proteinExistence type="inferred from homology"/>
<dbReference type="HAMAP" id="MF_00327">
    <property type="entry name" value="Ribosomal_eL43"/>
    <property type="match status" value="1"/>
</dbReference>
<gene>
    <name evidence="4" type="ORF">M0813_29830</name>
</gene>
<dbReference type="GO" id="GO:0005840">
    <property type="term" value="C:ribosome"/>
    <property type="evidence" value="ECO:0007669"/>
    <property type="project" value="UniProtKB-KW"/>
</dbReference>
<sequence length="335" mass="38233">MDYTPVIETDFTGSTLILPAISHANLGQLAIDTMLSTTQMPRVGILDHPFLLSFVGNDCTETEELKGQMVTPMEIHFDADKKIAIIQQRVPVMNQRGKTFSKDFMEWIGSMNFGKVVILTGANASFRLDNMIEKPKQIVCMRLNEFENEKLVFENIDEIDPKEFKIVKNSGLLKHYYNCVKDIEGIEFVSLIFFLFEGKNIFESTACCNVLNKTIPIMKFENELNKWKIPLSWKEQKPIDLSIMGRRTKKVGITGKYGPRYGASLRKQIRKIEVAQHSRFTCPFCGKDAVKRTSWGIWHCTKCKHTMAGGAYTLSTPSAVTARSTIRRLREVREN</sequence>
<dbReference type="InterPro" id="IPR002674">
    <property type="entry name" value="Ribosomal_eL43"/>
</dbReference>
<evidence type="ECO:0000256" key="1">
    <source>
        <dbReference type="ARBA" id="ARBA00008672"/>
    </source>
</evidence>
<dbReference type="Gene3D" id="2.20.25.30">
    <property type="match status" value="1"/>
</dbReference>
<evidence type="ECO:0000313" key="5">
    <source>
        <dbReference type="Proteomes" id="UP001150062"/>
    </source>
</evidence>
<organism evidence="4 5">
    <name type="scientific">Anaeramoeba flamelloides</name>
    <dbReference type="NCBI Taxonomy" id="1746091"/>
    <lineage>
        <taxon>Eukaryota</taxon>
        <taxon>Metamonada</taxon>
        <taxon>Anaeramoebidae</taxon>
        <taxon>Anaeramoeba</taxon>
    </lineage>
</organism>
<dbReference type="InterPro" id="IPR050522">
    <property type="entry name" value="Ribosomal_protein_eL43"/>
</dbReference>
<dbReference type="Gene3D" id="3.40.50.10900">
    <property type="entry name" value="PAC-like subunit"/>
    <property type="match status" value="1"/>
</dbReference>
<dbReference type="NCBIfam" id="NF003058">
    <property type="entry name" value="PRK03976.1"/>
    <property type="match status" value="1"/>
</dbReference>
<keyword evidence="5" id="KW-1185">Reference proteome</keyword>
<dbReference type="PANTHER" id="PTHR48129">
    <property type="entry name" value="60S RIBOSOMAL PROTEIN L37A"/>
    <property type="match status" value="1"/>
</dbReference>
<dbReference type="SUPFAM" id="SSF57829">
    <property type="entry name" value="Zn-binding ribosomal proteins"/>
    <property type="match status" value="1"/>
</dbReference>
<dbReference type="Pfam" id="PF09754">
    <property type="entry name" value="PAC2"/>
    <property type="match status" value="1"/>
</dbReference>
<reference evidence="4" key="1">
    <citation type="submission" date="2022-08" db="EMBL/GenBank/DDBJ databases">
        <title>Novel sulfate-reducing endosymbionts in the free-living metamonad Anaeramoeba.</title>
        <authorList>
            <person name="Jerlstrom-Hultqvist J."/>
            <person name="Cepicka I."/>
            <person name="Gallot-Lavallee L."/>
            <person name="Salas-Leiva D."/>
            <person name="Curtis B.A."/>
            <person name="Zahonova K."/>
            <person name="Pipaliya S."/>
            <person name="Dacks J."/>
            <person name="Roger A.J."/>
        </authorList>
    </citation>
    <scope>NUCLEOTIDE SEQUENCE</scope>
    <source>
        <strain evidence="4">Schooner1</strain>
    </source>
</reference>
<name>A0ABQ8XP73_9EUKA</name>
<dbReference type="Pfam" id="PF01780">
    <property type="entry name" value="Ribosomal_L37ae"/>
    <property type="match status" value="1"/>
</dbReference>
<dbReference type="InterPro" id="IPR019151">
    <property type="entry name" value="Proteasome_assmbl_chaperone_2"/>
</dbReference>